<dbReference type="GO" id="GO:0051603">
    <property type="term" value="P:proteolysis involved in protein catabolic process"/>
    <property type="evidence" value="ECO:0007669"/>
    <property type="project" value="InterPro"/>
</dbReference>
<dbReference type="Gene3D" id="3.60.20.10">
    <property type="entry name" value="Glutamine Phosphoribosylpyrophosphate, subunit 1, domain 1"/>
    <property type="match status" value="1"/>
</dbReference>
<proteinExistence type="inferred from homology"/>
<evidence type="ECO:0000313" key="6">
    <source>
        <dbReference type="Proteomes" id="UP000034947"/>
    </source>
</evidence>
<dbReference type="PANTHER" id="PTHR32194:SF6">
    <property type="entry name" value="PROTEASOME SUBUNIT BETA"/>
    <property type="match status" value="1"/>
</dbReference>
<dbReference type="PROSITE" id="PS51476">
    <property type="entry name" value="PROTEASOME_BETA_2"/>
    <property type="match status" value="1"/>
</dbReference>
<dbReference type="EMBL" id="JYKN01001829">
    <property type="protein sequence ID" value="KKK18823.1"/>
    <property type="molecule type" value="Genomic_DNA"/>
</dbReference>
<evidence type="ECO:0000313" key="5">
    <source>
        <dbReference type="EMBL" id="KKK18823.1"/>
    </source>
</evidence>
<dbReference type="VEuPathDB" id="FungiDB:P175DRAFT_0502742"/>
<dbReference type="Pfam" id="PF00227">
    <property type="entry name" value="Proteasome"/>
    <property type="match status" value="1"/>
</dbReference>
<keyword evidence="6" id="KW-1185">Reference proteome</keyword>
<keyword evidence="1 4" id="KW-0963">Cytoplasm</keyword>
<dbReference type="FunFam" id="3.60.20.10:FF:000014">
    <property type="entry name" value="Proteasome subunit beta type-7"/>
    <property type="match status" value="1"/>
</dbReference>
<dbReference type="GO" id="GO:0019774">
    <property type="term" value="C:proteasome core complex, beta-subunit complex"/>
    <property type="evidence" value="ECO:0007669"/>
    <property type="project" value="UniProtKB-UniRule"/>
</dbReference>
<sequence length="260" mass="28956">MNHFPGTWGRPRDDIYGPYDHSYLHSTGPKAHTQSPAVTGTSVIAVKFNGGVAIAADNLASYGSLARFTDVKRLRVFGDSAIVGFSGDVSDMQYIDRLLESIDIRENYSQHGNMLNAKNLHTYLSKVFYKRRSEFNPLWNHILVAGFDGDNKPFLSSADLLGTTFSAPHLATGFGAHLAVPILRRLFPEERPVEEITKEDAVAALKDCLKVLWYRDARSLDKYSLAIITPEGIEMREDQQIEAQSWAFAETIKGYGAQVN</sequence>
<dbReference type="Proteomes" id="UP000034947">
    <property type="component" value="Unassembled WGS sequence"/>
</dbReference>
<comment type="function">
    <text evidence="4">Non-catalytic component of the proteasome.</text>
</comment>
<dbReference type="InterPro" id="IPR029055">
    <property type="entry name" value="Ntn_hydrolases_N"/>
</dbReference>
<dbReference type="GO" id="GO:0005737">
    <property type="term" value="C:cytoplasm"/>
    <property type="evidence" value="ECO:0007669"/>
    <property type="project" value="UniProtKB-SubCell"/>
</dbReference>
<dbReference type="InterPro" id="IPR016050">
    <property type="entry name" value="Proteasome_bsu_CS"/>
</dbReference>
<dbReference type="GO" id="GO:0005634">
    <property type="term" value="C:nucleus"/>
    <property type="evidence" value="ECO:0007669"/>
    <property type="project" value="UniProtKB-SubCell"/>
</dbReference>
<dbReference type="CDD" id="cd03760">
    <property type="entry name" value="proteasome_beta_type_4"/>
    <property type="match status" value="1"/>
</dbReference>
<comment type="similarity">
    <text evidence="4">Belongs to the peptidase T1B family.</text>
</comment>
<keyword evidence="2 4" id="KW-0647">Proteasome</keyword>
<dbReference type="InterPro" id="IPR023333">
    <property type="entry name" value="Proteasome_suB-type"/>
</dbReference>
<dbReference type="SUPFAM" id="SSF56235">
    <property type="entry name" value="N-terminal nucleophile aminohydrolases (Ntn hydrolases)"/>
    <property type="match status" value="1"/>
</dbReference>
<evidence type="ECO:0000256" key="2">
    <source>
        <dbReference type="ARBA" id="ARBA00022942"/>
    </source>
</evidence>
<reference evidence="5 6" key="1">
    <citation type="submission" date="2015-02" db="EMBL/GenBank/DDBJ databases">
        <title>Draft Genome Sequences of Two Closely-Related Aflatoxigenic Aspergillus Species Obtained from the Cote d'Ivoire.</title>
        <authorList>
            <person name="Moore G.G."/>
            <person name="Beltz S.B."/>
            <person name="Mack B.M."/>
        </authorList>
    </citation>
    <scope>NUCLEOTIDE SEQUENCE [LARGE SCALE GENOMIC DNA]</scope>
    <source>
        <strain evidence="5 6">SRRC1432</strain>
    </source>
</reference>
<comment type="caution">
    <text evidence="5">The sequence shown here is derived from an EMBL/GenBank/DDBJ whole genome shotgun (WGS) entry which is preliminary data.</text>
</comment>
<evidence type="ECO:0000256" key="3">
    <source>
        <dbReference type="ARBA" id="ARBA00023242"/>
    </source>
</evidence>
<keyword evidence="3 4" id="KW-0539">Nucleus</keyword>
<dbReference type="PANTHER" id="PTHR32194">
    <property type="entry name" value="METALLOPROTEASE TLDD"/>
    <property type="match status" value="1"/>
</dbReference>
<dbReference type="PIRSF" id="PIRSF001213">
    <property type="entry name" value="Psome_endopept_beta"/>
    <property type="match status" value="1"/>
</dbReference>
<name>A0A0F8UGZ7_9EURO</name>
<organism evidence="5 6">
    <name type="scientific">Aspergillus ochraceoroseus</name>
    <dbReference type="NCBI Taxonomy" id="138278"/>
    <lineage>
        <taxon>Eukaryota</taxon>
        <taxon>Fungi</taxon>
        <taxon>Dikarya</taxon>
        <taxon>Ascomycota</taxon>
        <taxon>Pezizomycotina</taxon>
        <taxon>Eurotiomycetes</taxon>
        <taxon>Eurotiomycetidae</taxon>
        <taxon>Eurotiales</taxon>
        <taxon>Aspergillaceae</taxon>
        <taxon>Aspergillus</taxon>
        <taxon>Aspergillus subgen. Nidulantes</taxon>
    </lineage>
</organism>
<dbReference type="InterPro" id="IPR001353">
    <property type="entry name" value="Proteasome_sua/b"/>
</dbReference>
<evidence type="ECO:0000256" key="1">
    <source>
        <dbReference type="ARBA" id="ARBA00022490"/>
    </source>
</evidence>
<dbReference type="AlphaFoldDB" id="A0A0F8UGZ7"/>
<gene>
    <name evidence="5" type="ORF">AOCH_002760</name>
</gene>
<dbReference type="PROSITE" id="PS00854">
    <property type="entry name" value="PROTEASOME_BETA_1"/>
    <property type="match status" value="1"/>
</dbReference>
<dbReference type="OrthoDB" id="10248542at2759"/>
<dbReference type="InterPro" id="IPR016295">
    <property type="entry name" value="Proteasome_beta4"/>
</dbReference>
<accession>A0A0F8UGZ7</accession>
<comment type="subcellular location">
    <subcellularLocation>
        <location evidence="4">Cytoplasm</location>
    </subcellularLocation>
    <subcellularLocation>
        <location evidence="4">Nucleus</location>
    </subcellularLocation>
</comment>
<evidence type="ECO:0000256" key="4">
    <source>
        <dbReference type="PIRNR" id="PIRNR001213"/>
    </source>
</evidence>
<protein>
    <recommendedName>
        <fullName evidence="4">Proteasome subunit beta</fullName>
    </recommendedName>
</protein>